<sequence length="418" mass="43254">MTLRAGAGRACIAIPAAALPFDGFHAVHDPLSARVLVLDDGPTRVALAVLDQTSVFEHQLARMLTLLHEVTGAAVEHCLVVASHTFCAPHVFPPGRLAGVEEKRNALISAAVDDAVRRAAADAAATLRPARLGVGHGVCRVNVNRDVPTPEGWWLGADDGGPSDHTLSVLRIDDARGRPLALVLNYAVQSSVMQLTAQPGGPREISADLAGAACREIEETYGGEAVALFLPGAAGDQAPYLTAGDPVAARVLLAALGSRLAQEALRAAEAVTTEDADSGADSGAGTGDAAGPLSVTSERMRVRAQTPPPGLHALRPTRGYDYRPDGDTDALVTLLRIGDLTIAGLQAELGARTGLAVKAASTAPVTWIATMVNGGAKYMADQDSYDRCTYEAMNSRYARGTAELVAARLEALLSGSAG</sequence>
<gene>
    <name evidence="2" type="ORF">KDL01_11530</name>
</gene>
<dbReference type="EMBL" id="JAGSOG010000042">
    <property type="protein sequence ID" value="MBR7833902.1"/>
    <property type="molecule type" value="Genomic_DNA"/>
</dbReference>
<protein>
    <recommendedName>
        <fullName evidence="4">Neutral/alkaline non-lysosomal ceramidase N-terminal domain-containing protein</fullName>
    </recommendedName>
</protein>
<dbReference type="AlphaFoldDB" id="A0A941ENX8"/>
<evidence type="ECO:0000313" key="3">
    <source>
        <dbReference type="Proteomes" id="UP000675781"/>
    </source>
</evidence>
<accession>A0A941ENX8</accession>
<organism evidence="2 3">
    <name type="scientific">Actinospica durhamensis</name>
    <dbReference type="NCBI Taxonomy" id="1508375"/>
    <lineage>
        <taxon>Bacteria</taxon>
        <taxon>Bacillati</taxon>
        <taxon>Actinomycetota</taxon>
        <taxon>Actinomycetes</taxon>
        <taxon>Catenulisporales</taxon>
        <taxon>Actinospicaceae</taxon>
        <taxon>Actinospica</taxon>
    </lineage>
</organism>
<evidence type="ECO:0000313" key="2">
    <source>
        <dbReference type="EMBL" id="MBR7833902.1"/>
    </source>
</evidence>
<keyword evidence="3" id="KW-1185">Reference proteome</keyword>
<name>A0A941ENX8_9ACTN</name>
<comment type="caution">
    <text evidence="2">The sequence shown here is derived from an EMBL/GenBank/DDBJ whole genome shotgun (WGS) entry which is preliminary data.</text>
</comment>
<evidence type="ECO:0000256" key="1">
    <source>
        <dbReference type="SAM" id="MobiDB-lite"/>
    </source>
</evidence>
<reference evidence="2" key="1">
    <citation type="submission" date="2021-04" db="EMBL/GenBank/DDBJ databases">
        <title>Genome based classification of Actinospica acidithermotolerans sp. nov., an actinobacterium isolated from an Indonesian hot spring.</title>
        <authorList>
            <person name="Kusuma A.B."/>
            <person name="Putra K.E."/>
            <person name="Nafisah S."/>
            <person name="Loh J."/>
            <person name="Nouioui I."/>
            <person name="Goodfellow M."/>
        </authorList>
    </citation>
    <scope>NUCLEOTIDE SEQUENCE</scope>
    <source>
        <strain evidence="2">CSCA 57</strain>
    </source>
</reference>
<evidence type="ECO:0008006" key="4">
    <source>
        <dbReference type="Google" id="ProtNLM"/>
    </source>
</evidence>
<proteinExistence type="predicted"/>
<feature type="region of interest" description="Disordered" evidence="1">
    <location>
        <begin position="271"/>
        <end position="297"/>
    </location>
</feature>
<dbReference type="Proteomes" id="UP000675781">
    <property type="component" value="Unassembled WGS sequence"/>
</dbReference>
<dbReference type="RefSeq" id="WP_212528420.1">
    <property type="nucleotide sequence ID" value="NZ_JAGSOG010000042.1"/>
</dbReference>